<reference evidence="3" key="1">
    <citation type="submission" date="2023-02" db="EMBL/GenBank/DDBJ databases">
        <authorList>
            <person name="Palmer J.M."/>
        </authorList>
    </citation>
    <scope>NUCLEOTIDE SEQUENCE</scope>
    <source>
        <strain evidence="3">FW57</strain>
    </source>
</reference>
<organism evidence="3 4">
    <name type="scientific">Staphylotrichum longicolle</name>
    <dbReference type="NCBI Taxonomy" id="669026"/>
    <lineage>
        <taxon>Eukaryota</taxon>
        <taxon>Fungi</taxon>
        <taxon>Dikarya</taxon>
        <taxon>Ascomycota</taxon>
        <taxon>Pezizomycotina</taxon>
        <taxon>Sordariomycetes</taxon>
        <taxon>Sordariomycetidae</taxon>
        <taxon>Sordariales</taxon>
        <taxon>Chaetomiaceae</taxon>
        <taxon>Staphylotrichum</taxon>
    </lineage>
</organism>
<dbReference type="EMBL" id="JAHCVI010000002">
    <property type="protein sequence ID" value="KAG7289035.1"/>
    <property type="molecule type" value="Genomic_DNA"/>
</dbReference>
<feature type="region of interest" description="Disordered" evidence="1">
    <location>
        <begin position="228"/>
        <end position="353"/>
    </location>
</feature>
<name>A0AAD4I081_9PEZI</name>
<dbReference type="Pfam" id="PF13919">
    <property type="entry name" value="ASXH"/>
    <property type="match status" value="1"/>
</dbReference>
<comment type="caution">
    <text evidence="3">The sequence shown here is derived from an EMBL/GenBank/DDBJ whole genome shotgun (WGS) entry which is preliminary data.</text>
</comment>
<feature type="compositionally biased region" description="Low complexity" evidence="1">
    <location>
        <begin position="327"/>
        <end position="338"/>
    </location>
</feature>
<evidence type="ECO:0000313" key="3">
    <source>
        <dbReference type="EMBL" id="KAG7289035.1"/>
    </source>
</evidence>
<dbReference type="AlphaFoldDB" id="A0AAD4I081"/>
<keyword evidence="4" id="KW-1185">Reference proteome</keyword>
<evidence type="ECO:0000259" key="2">
    <source>
        <dbReference type="Pfam" id="PF13919"/>
    </source>
</evidence>
<feature type="region of interest" description="Disordered" evidence="1">
    <location>
        <begin position="28"/>
        <end position="113"/>
    </location>
</feature>
<sequence length="353" mass="38637">MADDVTSSPLSSPPESVVNVMINSPVKARARLPSSSPPQKPTVEAAEGLADPPITISSTGHEKATGPPSPHESDDGVQSSTQKRKASISRRSVSSKKPRHVSSAPKKSAKDKKWEAPFVYTDSRSPLAHADLRAILLHPDAWDVLTAEEKQEVLAKFPDETHVSDAGTPNARPNPMSLRNDDNFRHDCARYCENIELGRHDEEWLSQAWIAHEKHKRGDFDGFLRDQFREEWDTELPEERKTGDPEPPESKDGVPEPTELSHLGAQAAPAPQHNPMRSSPSSQRTTEGPHEESEGNKEIDHQKHDADTRQDLAAMGDSESPQPTGASSTSPTKPSDTSSEQKEGMSTVVARSD</sequence>
<feature type="compositionally biased region" description="Basic residues" evidence="1">
    <location>
        <begin position="82"/>
        <end position="100"/>
    </location>
</feature>
<evidence type="ECO:0000313" key="4">
    <source>
        <dbReference type="Proteomes" id="UP001197093"/>
    </source>
</evidence>
<proteinExistence type="predicted"/>
<feature type="compositionally biased region" description="Basic and acidic residues" evidence="1">
    <location>
        <begin position="228"/>
        <end position="254"/>
    </location>
</feature>
<gene>
    <name evidence="3" type="ORF">NEMBOFW57_005396</name>
</gene>
<dbReference type="Proteomes" id="UP001197093">
    <property type="component" value="Unassembled WGS sequence"/>
</dbReference>
<feature type="region of interest" description="Disordered" evidence="1">
    <location>
        <begin position="157"/>
        <end position="182"/>
    </location>
</feature>
<feature type="compositionally biased region" description="Polar residues" evidence="1">
    <location>
        <begin position="275"/>
        <end position="286"/>
    </location>
</feature>
<accession>A0AAD4I081</accession>
<evidence type="ECO:0000256" key="1">
    <source>
        <dbReference type="SAM" id="MobiDB-lite"/>
    </source>
</evidence>
<dbReference type="InterPro" id="IPR028020">
    <property type="entry name" value="ASX_DEUBAD_dom"/>
</dbReference>
<feature type="domain" description="ASX DEUBAD" evidence="2">
    <location>
        <begin position="105"/>
        <end position="233"/>
    </location>
</feature>
<feature type="compositionally biased region" description="Basic and acidic residues" evidence="1">
    <location>
        <begin position="287"/>
        <end position="310"/>
    </location>
</feature>
<protein>
    <recommendedName>
        <fullName evidence="2">ASX DEUBAD domain-containing protein</fullName>
    </recommendedName>
</protein>